<comment type="catalytic activity">
    <reaction evidence="22">
        <text>dodecanoyl-CoA + H2O = dodecanoate + CoA + H(+)</text>
        <dbReference type="Rhea" id="RHEA:30135"/>
        <dbReference type="ChEBI" id="CHEBI:15377"/>
        <dbReference type="ChEBI" id="CHEBI:15378"/>
        <dbReference type="ChEBI" id="CHEBI:18262"/>
        <dbReference type="ChEBI" id="CHEBI:57287"/>
        <dbReference type="ChEBI" id="CHEBI:57375"/>
    </reaction>
    <physiologicalReaction direction="left-to-right" evidence="22">
        <dbReference type="Rhea" id="RHEA:30136"/>
    </physiologicalReaction>
</comment>
<evidence type="ECO:0000256" key="18">
    <source>
        <dbReference type="ARBA" id="ARBA00043210"/>
    </source>
</evidence>
<dbReference type="GO" id="GO:0005737">
    <property type="term" value="C:cytoplasm"/>
    <property type="evidence" value="ECO:0007669"/>
    <property type="project" value="UniProtKB-SubCell"/>
</dbReference>
<comment type="subcellular location">
    <subcellularLocation>
        <location evidence="3">Cell projection</location>
        <location evidence="3">Ruffle membrane</location>
    </subcellularLocation>
    <subcellularLocation>
        <location evidence="2">Cytoplasm</location>
    </subcellularLocation>
    <subcellularLocation>
        <location evidence="1">Membrane</location>
        <topology evidence="1">Peripheral membrane protein</topology>
    </subcellularLocation>
</comment>
<proteinExistence type="inferred from homology"/>
<keyword evidence="8" id="KW-0276">Fatty acid metabolism</keyword>
<evidence type="ECO:0000256" key="13">
    <source>
        <dbReference type="ARBA" id="ARBA00035852"/>
    </source>
</evidence>
<dbReference type="InterPro" id="IPR006683">
    <property type="entry name" value="Thioestr_dom"/>
</dbReference>
<keyword evidence="6" id="KW-0053">Apoptosis</keyword>
<evidence type="ECO:0000256" key="7">
    <source>
        <dbReference type="ARBA" id="ARBA00022801"/>
    </source>
</evidence>
<evidence type="ECO:0000313" key="26">
    <source>
        <dbReference type="Proteomes" id="UP000320585"/>
    </source>
</evidence>
<evidence type="ECO:0000256" key="15">
    <source>
        <dbReference type="ARBA" id="ARBA00038456"/>
    </source>
</evidence>
<keyword evidence="4" id="KW-1003">Cell membrane</keyword>
<evidence type="ECO:0000256" key="20">
    <source>
        <dbReference type="ARBA" id="ARBA00047734"/>
    </source>
</evidence>
<evidence type="ECO:0000259" key="24">
    <source>
        <dbReference type="Pfam" id="PF03061"/>
    </source>
</evidence>
<evidence type="ECO:0000256" key="16">
    <source>
        <dbReference type="ARBA" id="ARBA00038848"/>
    </source>
</evidence>
<dbReference type="SUPFAM" id="SSF54637">
    <property type="entry name" value="Thioesterase/thiol ester dehydrase-isomerase"/>
    <property type="match status" value="1"/>
</dbReference>
<keyword evidence="12" id="KW-0966">Cell projection</keyword>
<comment type="catalytic activity">
    <reaction evidence="23">
        <text>tetradecanoyl-CoA + H2O = tetradecanoate + CoA + H(+)</text>
        <dbReference type="Rhea" id="RHEA:40119"/>
        <dbReference type="ChEBI" id="CHEBI:15377"/>
        <dbReference type="ChEBI" id="CHEBI:15378"/>
        <dbReference type="ChEBI" id="CHEBI:30807"/>
        <dbReference type="ChEBI" id="CHEBI:57287"/>
        <dbReference type="ChEBI" id="CHEBI:57385"/>
    </reaction>
    <physiologicalReaction direction="left-to-right" evidence="23">
        <dbReference type="Rhea" id="RHEA:40120"/>
    </physiologicalReaction>
</comment>
<keyword evidence="7" id="KW-0378">Hydrolase</keyword>
<evidence type="ECO:0000256" key="4">
    <source>
        <dbReference type="ARBA" id="ARBA00022475"/>
    </source>
</evidence>
<comment type="catalytic activity">
    <reaction evidence="20">
        <text>hexadecanoyl-CoA + H2O = hexadecanoate + CoA + H(+)</text>
        <dbReference type="Rhea" id="RHEA:16645"/>
        <dbReference type="ChEBI" id="CHEBI:7896"/>
        <dbReference type="ChEBI" id="CHEBI:15377"/>
        <dbReference type="ChEBI" id="CHEBI:15378"/>
        <dbReference type="ChEBI" id="CHEBI:57287"/>
        <dbReference type="ChEBI" id="CHEBI:57379"/>
        <dbReference type="EC" id="3.1.2.2"/>
    </reaction>
    <physiologicalReaction direction="left-to-right" evidence="20">
        <dbReference type="Rhea" id="RHEA:16646"/>
    </physiologicalReaction>
</comment>
<dbReference type="AlphaFoldDB" id="A0A8D4UUW3"/>
<comment type="catalytic activity">
    <reaction evidence="14">
        <text>(9Z)-octadecenoyl-CoA + H2O = (9Z)-octadecenoate + CoA + H(+)</text>
        <dbReference type="Rhea" id="RHEA:40139"/>
        <dbReference type="ChEBI" id="CHEBI:15377"/>
        <dbReference type="ChEBI" id="CHEBI:15378"/>
        <dbReference type="ChEBI" id="CHEBI:30823"/>
        <dbReference type="ChEBI" id="CHEBI:57287"/>
        <dbReference type="ChEBI" id="CHEBI:57387"/>
    </reaction>
    <physiologicalReaction direction="left-to-right" evidence="14">
        <dbReference type="Rhea" id="RHEA:40140"/>
    </physiologicalReaction>
</comment>
<name>A0A8D4UUW3_9FIRM</name>
<dbReference type="PANTHER" id="PTHR12418:SF19">
    <property type="entry name" value="ACYL-COENZYME A THIOESTERASE THEM4"/>
    <property type="match status" value="1"/>
</dbReference>
<dbReference type="InterPro" id="IPR029069">
    <property type="entry name" value="HotDog_dom_sf"/>
</dbReference>
<dbReference type="Proteomes" id="UP000320585">
    <property type="component" value="Chromosome"/>
</dbReference>
<evidence type="ECO:0000256" key="5">
    <source>
        <dbReference type="ARBA" id="ARBA00022490"/>
    </source>
</evidence>
<reference evidence="26" key="1">
    <citation type="submission" date="2019-05" db="EMBL/GenBank/DDBJ databases">
        <title>Complete genome sequencing of Dialister sp. strain 5BBH33.</title>
        <authorList>
            <person name="Sakamoto M."/>
            <person name="Murakami T."/>
            <person name="Mori H."/>
        </authorList>
    </citation>
    <scope>NUCLEOTIDE SEQUENCE [LARGE SCALE GENOMIC DNA]</scope>
    <source>
        <strain evidence="26">5BBH33</strain>
    </source>
</reference>
<dbReference type="GO" id="GO:0016787">
    <property type="term" value="F:hydrolase activity"/>
    <property type="evidence" value="ECO:0007669"/>
    <property type="project" value="UniProtKB-KW"/>
</dbReference>
<sequence>MTKDIDENTLGLSEKEKAFLKAEEERMGMKLKELVSPPVYNMCFACGSANPIGLHLHFFAIPDGCISFFTPRREHQSYNDRMHGGLIMTLMDEVMGNYLFLTGGVPAYTGKMESRFRSPILIGETVEIRCHEEKRRGQLVIMTAKIIKEDGTEAAEAVSHMMLEPPSKG</sequence>
<keyword evidence="10" id="KW-0443">Lipid metabolism</keyword>
<gene>
    <name evidence="25" type="ORF">Dia5BBH33_13570</name>
</gene>
<evidence type="ECO:0000256" key="3">
    <source>
        <dbReference type="ARBA" id="ARBA00004632"/>
    </source>
</evidence>
<accession>A0A8D4UUW3</accession>
<comment type="catalytic activity">
    <reaction evidence="19">
        <text>octanoyl-CoA + H2O = octanoate + CoA + H(+)</text>
        <dbReference type="Rhea" id="RHEA:30143"/>
        <dbReference type="ChEBI" id="CHEBI:15377"/>
        <dbReference type="ChEBI" id="CHEBI:15378"/>
        <dbReference type="ChEBI" id="CHEBI:25646"/>
        <dbReference type="ChEBI" id="CHEBI:57287"/>
        <dbReference type="ChEBI" id="CHEBI:57386"/>
    </reaction>
    <physiologicalReaction direction="left-to-right" evidence="19">
        <dbReference type="Rhea" id="RHEA:30144"/>
    </physiologicalReaction>
</comment>
<keyword evidence="11" id="KW-0472">Membrane</keyword>
<dbReference type="EMBL" id="AP019697">
    <property type="protein sequence ID" value="BBK25422.1"/>
    <property type="molecule type" value="Genomic_DNA"/>
</dbReference>
<evidence type="ECO:0000256" key="14">
    <source>
        <dbReference type="ARBA" id="ARBA00037002"/>
    </source>
</evidence>
<comment type="similarity">
    <text evidence="15">Belongs to the THEM4/THEM5 thioesterase family.</text>
</comment>
<evidence type="ECO:0000256" key="10">
    <source>
        <dbReference type="ARBA" id="ARBA00023098"/>
    </source>
</evidence>
<dbReference type="Gene3D" id="3.10.129.10">
    <property type="entry name" value="Hotdog Thioesterase"/>
    <property type="match status" value="1"/>
</dbReference>
<protein>
    <recommendedName>
        <fullName evidence="17">Acyl-coenzyme A thioesterase THEM4</fullName>
        <ecNumber evidence="16">3.1.2.2</ecNumber>
    </recommendedName>
    <alternativeName>
        <fullName evidence="18">Thioesterase superfamily member 4</fullName>
    </alternativeName>
</protein>
<organism evidence="25 26">
    <name type="scientific">Dialister hominis</name>
    <dbReference type="NCBI Taxonomy" id="2582419"/>
    <lineage>
        <taxon>Bacteria</taxon>
        <taxon>Bacillati</taxon>
        <taxon>Bacillota</taxon>
        <taxon>Negativicutes</taxon>
        <taxon>Veillonellales</taxon>
        <taxon>Veillonellaceae</taxon>
        <taxon>Dialister</taxon>
    </lineage>
</organism>
<evidence type="ECO:0000256" key="1">
    <source>
        <dbReference type="ARBA" id="ARBA00004170"/>
    </source>
</evidence>
<evidence type="ECO:0000313" key="25">
    <source>
        <dbReference type="EMBL" id="BBK25422.1"/>
    </source>
</evidence>
<evidence type="ECO:0000256" key="11">
    <source>
        <dbReference type="ARBA" id="ARBA00023136"/>
    </source>
</evidence>
<dbReference type="GO" id="GO:0006631">
    <property type="term" value="P:fatty acid metabolic process"/>
    <property type="evidence" value="ECO:0007669"/>
    <property type="project" value="UniProtKB-KW"/>
</dbReference>
<dbReference type="Pfam" id="PF03061">
    <property type="entry name" value="4HBT"/>
    <property type="match status" value="1"/>
</dbReference>
<feature type="domain" description="Thioesterase" evidence="24">
    <location>
        <begin position="82"/>
        <end position="154"/>
    </location>
</feature>
<dbReference type="PANTHER" id="PTHR12418">
    <property type="entry name" value="ACYL-COENZYME A THIOESTERASE THEM4"/>
    <property type="match status" value="1"/>
</dbReference>
<evidence type="ECO:0000256" key="23">
    <source>
        <dbReference type="ARBA" id="ARBA00048180"/>
    </source>
</evidence>
<evidence type="ECO:0000256" key="6">
    <source>
        <dbReference type="ARBA" id="ARBA00022703"/>
    </source>
</evidence>
<evidence type="ECO:0000256" key="21">
    <source>
        <dbReference type="ARBA" id="ARBA00047969"/>
    </source>
</evidence>
<dbReference type="CDD" id="cd03440">
    <property type="entry name" value="hot_dog"/>
    <property type="match status" value="1"/>
</dbReference>
<dbReference type="KEGG" id="dho:Dia5BBH33_13570"/>
<evidence type="ECO:0000256" key="12">
    <source>
        <dbReference type="ARBA" id="ARBA00023273"/>
    </source>
</evidence>
<evidence type="ECO:0000256" key="17">
    <source>
        <dbReference type="ARBA" id="ARBA00040123"/>
    </source>
</evidence>
<dbReference type="EC" id="3.1.2.2" evidence="16"/>
<comment type="catalytic activity">
    <reaction evidence="21">
        <text>decanoyl-CoA + H2O = decanoate + CoA + H(+)</text>
        <dbReference type="Rhea" id="RHEA:40059"/>
        <dbReference type="ChEBI" id="CHEBI:15377"/>
        <dbReference type="ChEBI" id="CHEBI:15378"/>
        <dbReference type="ChEBI" id="CHEBI:27689"/>
        <dbReference type="ChEBI" id="CHEBI:57287"/>
        <dbReference type="ChEBI" id="CHEBI:61430"/>
    </reaction>
    <physiologicalReaction direction="left-to-right" evidence="21">
        <dbReference type="Rhea" id="RHEA:40060"/>
    </physiologicalReaction>
</comment>
<keyword evidence="9" id="KW-0809">Transit peptide</keyword>
<evidence type="ECO:0000256" key="22">
    <source>
        <dbReference type="ARBA" id="ARBA00048074"/>
    </source>
</evidence>
<evidence type="ECO:0000256" key="9">
    <source>
        <dbReference type="ARBA" id="ARBA00022946"/>
    </source>
</evidence>
<keyword evidence="5" id="KW-0963">Cytoplasm</keyword>
<comment type="catalytic activity">
    <reaction evidence="13">
        <text>(5Z,8Z,11Z,14Z)-eicosatetraenoyl-CoA + H2O = (5Z,8Z,11Z,14Z)-eicosatetraenoate + CoA + H(+)</text>
        <dbReference type="Rhea" id="RHEA:40151"/>
        <dbReference type="ChEBI" id="CHEBI:15377"/>
        <dbReference type="ChEBI" id="CHEBI:15378"/>
        <dbReference type="ChEBI" id="CHEBI:32395"/>
        <dbReference type="ChEBI" id="CHEBI:57287"/>
        <dbReference type="ChEBI" id="CHEBI:57368"/>
    </reaction>
    <physiologicalReaction direction="left-to-right" evidence="13">
        <dbReference type="Rhea" id="RHEA:40152"/>
    </physiologicalReaction>
</comment>
<dbReference type="InterPro" id="IPR052365">
    <property type="entry name" value="THEM4/THEM5_acyl-CoA_thioest"/>
</dbReference>
<evidence type="ECO:0000256" key="2">
    <source>
        <dbReference type="ARBA" id="ARBA00004496"/>
    </source>
</evidence>
<dbReference type="GO" id="GO:0016020">
    <property type="term" value="C:membrane"/>
    <property type="evidence" value="ECO:0007669"/>
    <property type="project" value="UniProtKB-SubCell"/>
</dbReference>
<evidence type="ECO:0000256" key="8">
    <source>
        <dbReference type="ARBA" id="ARBA00022832"/>
    </source>
</evidence>
<evidence type="ECO:0000256" key="19">
    <source>
        <dbReference type="ARBA" id="ARBA00047588"/>
    </source>
</evidence>
<keyword evidence="26" id="KW-1185">Reference proteome</keyword>